<evidence type="ECO:0000313" key="2">
    <source>
        <dbReference type="EMBL" id="TSJ76597.1"/>
    </source>
</evidence>
<evidence type="ECO:0000313" key="3">
    <source>
        <dbReference type="Proteomes" id="UP000315648"/>
    </source>
</evidence>
<keyword evidence="3" id="KW-1185">Reference proteome</keyword>
<dbReference type="RefSeq" id="WP_144230354.1">
    <property type="nucleotide sequence ID" value="NZ_CBCRVV010000035.1"/>
</dbReference>
<proteinExistence type="predicted"/>
<comment type="caution">
    <text evidence="2">The sequence shown here is derived from an EMBL/GenBank/DDBJ whole genome shotgun (WGS) entry which is preliminary data.</text>
</comment>
<organism evidence="2 3">
    <name type="scientific">Rariglobus hedericola</name>
    <dbReference type="NCBI Taxonomy" id="2597822"/>
    <lineage>
        <taxon>Bacteria</taxon>
        <taxon>Pseudomonadati</taxon>
        <taxon>Verrucomicrobiota</taxon>
        <taxon>Opitutia</taxon>
        <taxon>Opitutales</taxon>
        <taxon>Opitutaceae</taxon>
        <taxon>Rariglobus</taxon>
    </lineage>
</organism>
<gene>
    <name evidence="2" type="ORF">FPL22_10730</name>
</gene>
<dbReference type="EMBL" id="VMBG01000002">
    <property type="protein sequence ID" value="TSJ76597.1"/>
    <property type="molecule type" value="Genomic_DNA"/>
</dbReference>
<dbReference type="AlphaFoldDB" id="A0A556QIZ3"/>
<feature type="compositionally biased region" description="Polar residues" evidence="1">
    <location>
        <begin position="179"/>
        <end position="192"/>
    </location>
</feature>
<dbReference type="Proteomes" id="UP000315648">
    <property type="component" value="Unassembled WGS sequence"/>
</dbReference>
<name>A0A556QIZ3_9BACT</name>
<dbReference type="Gene3D" id="1.10.10.10">
    <property type="entry name" value="Winged helix-like DNA-binding domain superfamily/Winged helix DNA-binding domain"/>
    <property type="match status" value="1"/>
</dbReference>
<protein>
    <submittedName>
        <fullName evidence="2">Uncharacterized protein</fullName>
    </submittedName>
</protein>
<sequence length="274" mass="29110">MSTVKTPSASSARLADRYIRCEDFADRIDGIELAPEVWAVFAQLAQSRNATELAQHLQLDIEAVNASLRRLVRRKLIRKHVLGWRDYTATHAPFSATPSGFEGSIPPFRESASAQTAAAPTLTVIAPPSAAHSRPPFLTAVAAQIPTPALPRSPILSFRITSPAPARAQPAVSLRIESSRPTTSAPGIGSTNTSGLKLRPILDAIGAKAGGGVAGQLLVYRVFLQIPTELMQAAGLHSLSLVDDQFTLHAPLRTALAEAARVHADIDIETLVSA</sequence>
<reference evidence="2 3" key="1">
    <citation type="submission" date="2019-07" db="EMBL/GenBank/DDBJ databases">
        <title>Description of 53C-WASEF.</title>
        <authorList>
            <person name="Pitt A."/>
            <person name="Hahn M.W."/>
        </authorList>
    </citation>
    <scope>NUCLEOTIDE SEQUENCE [LARGE SCALE GENOMIC DNA]</scope>
    <source>
        <strain evidence="2 3">53C-WASEF</strain>
    </source>
</reference>
<dbReference type="InterPro" id="IPR036388">
    <property type="entry name" value="WH-like_DNA-bd_sf"/>
</dbReference>
<accession>A0A556QIZ3</accession>
<feature type="region of interest" description="Disordered" evidence="1">
    <location>
        <begin position="172"/>
        <end position="192"/>
    </location>
</feature>
<evidence type="ECO:0000256" key="1">
    <source>
        <dbReference type="SAM" id="MobiDB-lite"/>
    </source>
</evidence>